<protein>
    <submittedName>
        <fullName evidence="3">Rho GTPase-activating protein 26</fullName>
    </submittedName>
</protein>
<reference evidence="3" key="1">
    <citation type="submission" date="2021-05" db="EMBL/GenBank/DDBJ databases">
        <authorList>
            <person name="Alioto T."/>
            <person name="Alioto T."/>
            <person name="Gomez Garrido J."/>
        </authorList>
    </citation>
    <scope>NUCLEOTIDE SEQUENCE</scope>
</reference>
<organism evidence="3">
    <name type="scientific">Cacopsylla melanoneura</name>
    <dbReference type="NCBI Taxonomy" id="428564"/>
    <lineage>
        <taxon>Eukaryota</taxon>
        <taxon>Metazoa</taxon>
        <taxon>Ecdysozoa</taxon>
        <taxon>Arthropoda</taxon>
        <taxon>Hexapoda</taxon>
        <taxon>Insecta</taxon>
        <taxon>Pterygota</taxon>
        <taxon>Neoptera</taxon>
        <taxon>Paraneoptera</taxon>
        <taxon>Hemiptera</taxon>
        <taxon>Sternorrhyncha</taxon>
        <taxon>Psylloidea</taxon>
        <taxon>Psyllidae</taxon>
        <taxon>Psyllinae</taxon>
        <taxon>Cacopsylla</taxon>
    </lineage>
</organism>
<sequence>MGVGLQPLEFSDCAADSPYFRVNLHAHEKELDKTNQQIKRLIKEVKDLMSAAKHLSRAQRTLSSSLQDFSFESIGTTQTDDELVITKSLGEFGRLIATIEDERDRMLDRAYDQIILPLENFRKDHIGGVKEGKKKFEKQTAKFCQSQERYLNLSTKRQDTVLKEVRTH</sequence>
<dbReference type="AlphaFoldDB" id="A0A8D8QE67"/>
<feature type="coiled-coil region" evidence="1">
    <location>
        <begin position="24"/>
        <end position="58"/>
    </location>
</feature>
<evidence type="ECO:0000313" key="3">
    <source>
        <dbReference type="EMBL" id="CAG6629742.1"/>
    </source>
</evidence>
<dbReference type="PANTHER" id="PTHR12552">
    <property type="entry name" value="OLIGOPHRENIN 1"/>
    <property type="match status" value="1"/>
</dbReference>
<name>A0A8D8QE67_9HEMI</name>
<dbReference type="GO" id="GO:0005737">
    <property type="term" value="C:cytoplasm"/>
    <property type="evidence" value="ECO:0007669"/>
    <property type="project" value="InterPro"/>
</dbReference>
<dbReference type="Gene3D" id="1.20.1270.60">
    <property type="entry name" value="Arfaptin homology (AH) domain/BAR domain"/>
    <property type="match status" value="1"/>
</dbReference>
<dbReference type="Pfam" id="PF16746">
    <property type="entry name" value="BAR_3"/>
    <property type="match status" value="1"/>
</dbReference>
<dbReference type="InterPro" id="IPR004148">
    <property type="entry name" value="BAR_dom"/>
</dbReference>
<dbReference type="PANTHER" id="PTHR12552:SF1">
    <property type="entry name" value="RHO GTPASE-ACTIVATING PROTEIN GRAF"/>
    <property type="match status" value="1"/>
</dbReference>
<dbReference type="EMBL" id="HBUF01071717">
    <property type="protein sequence ID" value="CAG6629742.1"/>
    <property type="molecule type" value="Transcribed_RNA"/>
</dbReference>
<dbReference type="EMBL" id="HBUF01071718">
    <property type="protein sequence ID" value="CAG6629743.1"/>
    <property type="molecule type" value="Transcribed_RNA"/>
</dbReference>
<dbReference type="GO" id="GO:0005096">
    <property type="term" value="F:GTPase activator activity"/>
    <property type="evidence" value="ECO:0007669"/>
    <property type="project" value="InterPro"/>
</dbReference>
<keyword evidence="1" id="KW-0175">Coiled coil</keyword>
<dbReference type="FunFam" id="1.20.1270.60:FF:000074">
    <property type="entry name" value="Rho GTPase-activating protein 42"/>
    <property type="match status" value="1"/>
</dbReference>
<evidence type="ECO:0000256" key="1">
    <source>
        <dbReference type="SAM" id="Coils"/>
    </source>
</evidence>
<proteinExistence type="predicted"/>
<accession>A0A8D8QE67</accession>
<feature type="domain" description="BAR" evidence="2">
    <location>
        <begin position="8"/>
        <end position="166"/>
    </location>
</feature>
<dbReference type="InterPro" id="IPR047234">
    <property type="entry name" value="GRAF_fam"/>
</dbReference>
<dbReference type="SUPFAM" id="SSF103657">
    <property type="entry name" value="BAR/IMD domain-like"/>
    <property type="match status" value="1"/>
</dbReference>
<evidence type="ECO:0000259" key="2">
    <source>
        <dbReference type="Pfam" id="PF16746"/>
    </source>
</evidence>
<dbReference type="InterPro" id="IPR027267">
    <property type="entry name" value="AH/BAR_dom_sf"/>
</dbReference>